<accession>A0A9P9JSV8</accession>
<dbReference type="InterPro" id="IPR042231">
    <property type="entry name" value="Cho/carn_acyl_trans_2"/>
</dbReference>
<reference evidence="3" key="1">
    <citation type="journal article" date="2021" name="Nat. Commun.">
        <title>Genetic determinants of endophytism in the Arabidopsis root mycobiome.</title>
        <authorList>
            <person name="Mesny F."/>
            <person name="Miyauchi S."/>
            <person name="Thiergart T."/>
            <person name="Pickel B."/>
            <person name="Atanasova L."/>
            <person name="Karlsson M."/>
            <person name="Huettel B."/>
            <person name="Barry K.W."/>
            <person name="Haridas S."/>
            <person name="Chen C."/>
            <person name="Bauer D."/>
            <person name="Andreopoulos W."/>
            <person name="Pangilinan J."/>
            <person name="LaButti K."/>
            <person name="Riley R."/>
            <person name="Lipzen A."/>
            <person name="Clum A."/>
            <person name="Drula E."/>
            <person name="Henrissat B."/>
            <person name="Kohler A."/>
            <person name="Grigoriev I.V."/>
            <person name="Martin F.M."/>
            <person name="Hacquard S."/>
        </authorList>
    </citation>
    <scope>NUCLEOTIDE SEQUENCE</scope>
    <source>
        <strain evidence="3">FSSC 5 MPI-SDFR-AT-0091</strain>
    </source>
</reference>
<dbReference type="AlphaFoldDB" id="A0A9P9JSV8"/>
<feature type="domain" description="Choline/carnitine acyltransferase" evidence="2">
    <location>
        <begin position="9"/>
        <end position="165"/>
    </location>
</feature>
<evidence type="ECO:0000313" key="4">
    <source>
        <dbReference type="Proteomes" id="UP000736672"/>
    </source>
</evidence>
<keyword evidence="1" id="KW-0012">Acyltransferase</keyword>
<evidence type="ECO:0000256" key="1">
    <source>
        <dbReference type="ARBA" id="ARBA00023315"/>
    </source>
</evidence>
<organism evidence="3 4">
    <name type="scientific">Fusarium solani</name>
    <name type="common">Filamentous fungus</name>
    <dbReference type="NCBI Taxonomy" id="169388"/>
    <lineage>
        <taxon>Eukaryota</taxon>
        <taxon>Fungi</taxon>
        <taxon>Dikarya</taxon>
        <taxon>Ascomycota</taxon>
        <taxon>Pezizomycotina</taxon>
        <taxon>Sordariomycetes</taxon>
        <taxon>Hypocreomycetidae</taxon>
        <taxon>Hypocreales</taxon>
        <taxon>Nectriaceae</taxon>
        <taxon>Fusarium</taxon>
        <taxon>Fusarium solani species complex</taxon>
    </lineage>
</organism>
<name>A0A9P9JSV8_FUSSL</name>
<gene>
    <name evidence="3" type="ORF">B0J15DRAFT_410307</name>
</gene>
<keyword evidence="4" id="KW-1185">Reference proteome</keyword>
<dbReference type="Proteomes" id="UP000736672">
    <property type="component" value="Unassembled WGS sequence"/>
</dbReference>
<keyword evidence="1" id="KW-0808">Transferase</keyword>
<dbReference type="SUPFAM" id="SSF52777">
    <property type="entry name" value="CoA-dependent acyltransferases"/>
    <property type="match status" value="1"/>
</dbReference>
<dbReference type="Gene3D" id="3.30.559.70">
    <property type="entry name" value="Choline/Carnitine o-acyltransferase, domain 2"/>
    <property type="match status" value="1"/>
</dbReference>
<dbReference type="InterPro" id="IPR039551">
    <property type="entry name" value="Cho/carn_acyl_trans"/>
</dbReference>
<dbReference type="OrthoDB" id="329835at2759"/>
<sequence>KDVGTDAWESILTLDDRNSWARVYNKLYLDIVEGVVFFVCLVESAPTNSEERMDTMLLNKGLNRWYDRGPKLIVCANGVLGTHVDYSLIDGKIIREMYEACAEAIKSYRRDDTNHYMTPNEAVQLEQHIFHTSPDILDRIGHVRERYITETSTIGLTKWICNRFG</sequence>
<feature type="non-terminal residue" evidence="3">
    <location>
        <position position="165"/>
    </location>
</feature>
<protein>
    <recommendedName>
        <fullName evidence="2">Choline/carnitine acyltransferase domain-containing protein</fullName>
    </recommendedName>
</protein>
<proteinExistence type="predicted"/>
<dbReference type="PANTHER" id="PTHR22589">
    <property type="entry name" value="CARNITINE O-ACYLTRANSFERASE"/>
    <property type="match status" value="1"/>
</dbReference>
<dbReference type="GO" id="GO:0016746">
    <property type="term" value="F:acyltransferase activity"/>
    <property type="evidence" value="ECO:0007669"/>
    <property type="project" value="UniProtKB-KW"/>
</dbReference>
<evidence type="ECO:0000259" key="2">
    <source>
        <dbReference type="Pfam" id="PF00755"/>
    </source>
</evidence>
<dbReference type="Pfam" id="PF00755">
    <property type="entry name" value="Carn_acyltransf"/>
    <property type="match status" value="1"/>
</dbReference>
<evidence type="ECO:0000313" key="3">
    <source>
        <dbReference type="EMBL" id="KAH7230865.1"/>
    </source>
</evidence>
<dbReference type="EMBL" id="JAGTJS010000034">
    <property type="protein sequence ID" value="KAH7230865.1"/>
    <property type="molecule type" value="Genomic_DNA"/>
</dbReference>
<comment type="caution">
    <text evidence="3">The sequence shown here is derived from an EMBL/GenBank/DDBJ whole genome shotgun (WGS) entry which is preliminary data.</text>
</comment>
<dbReference type="InterPro" id="IPR000542">
    <property type="entry name" value="Carn_acyl_trans"/>
</dbReference>